<dbReference type="EMBL" id="PVQB02000083">
    <property type="protein sequence ID" value="KAF4343668.1"/>
    <property type="molecule type" value="Genomic_DNA"/>
</dbReference>
<gene>
    <name evidence="2" type="ORF">FBEOM_2341</name>
</gene>
<evidence type="ECO:0000256" key="1">
    <source>
        <dbReference type="SAM" id="MobiDB-lite"/>
    </source>
</evidence>
<feature type="region of interest" description="Disordered" evidence="1">
    <location>
        <begin position="1"/>
        <end position="86"/>
    </location>
</feature>
<name>A0A9P5ARL1_9HYPO</name>
<dbReference type="AlphaFoldDB" id="A0A9P5ARL1"/>
<sequence>YPDIQAHGGQFGGPPDQHAQQSHGYSAPPASGNQNFPPPPGAPSGGYNPSYNAGKGNQQSYGGQPQYDSGAPPVSHGSHPQYGGAY</sequence>
<reference evidence="2" key="2">
    <citation type="submission" date="2020-02" db="EMBL/GenBank/DDBJ databases">
        <title>Identification and distribution of gene clusters putatively required for synthesis of sphingolipid metabolism inhibitors in phylogenetically diverse species of the filamentous fungus Fusarium.</title>
        <authorList>
            <person name="Kim H.-S."/>
            <person name="Busman M."/>
            <person name="Brown D.W."/>
            <person name="Divon H."/>
            <person name="Uhlig S."/>
            <person name="Proctor R.H."/>
        </authorList>
    </citation>
    <scope>NUCLEOTIDE SEQUENCE</scope>
    <source>
        <strain evidence="2">NRRL 25174</strain>
    </source>
</reference>
<dbReference type="Proteomes" id="UP000730481">
    <property type="component" value="Unassembled WGS sequence"/>
</dbReference>
<protein>
    <submittedName>
        <fullName evidence="2">Uncharacterized protein</fullName>
    </submittedName>
</protein>
<comment type="caution">
    <text evidence="2">The sequence shown here is derived from an EMBL/GenBank/DDBJ whole genome shotgun (WGS) entry which is preliminary data.</text>
</comment>
<organism evidence="2 3">
    <name type="scientific">Fusarium beomiforme</name>
    <dbReference type="NCBI Taxonomy" id="44412"/>
    <lineage>
        <taxon>Eukaryota</taxon>
        <taxon>Fungi</taxon>
        <taxon>Dikarya</taxon>
        <taxon>Ascomycota</taxon>
        <taxon>Pezizomycotina</taxon>
        <taxon>Sordariomycetes</taxon>
        <taxon>Hypocreomycetidae</taxon>
        <taxon>Hypocreales</taxon>
        <taxon>Nectriaceae</taxon>
        <taxon>Fusarium</taxon>
        <taxon>Fusarium burgessii species complex</taxon>
    </lineage>
</organism>
<keyword evidence="3" id="KW-1185">Reference proteome</keyword>
<dbReference type="OrthoDB" id="5105524at2759"/>
<evidence type="ECO:0000313" key="3">
    <source>
        <dbReference type="Proteomes" id="UP000730481"/>
    </source>
</evidence>
<reference evidence="2" key="1">
    <citation type="journal article" date="2017" name="Mycologia">
        <title>Fusarium algeriense, sp. nov., a novel toxigenic crown rot pathogen of durum wheat from Algeria is nested in the Fusarium burgessii species complex.</title>
        <authorList>
            <person name="Laraba I."/>
            <person name="Keddad A."/>
            <person name="Boureghda H."/>
            <person name="Abdallah N."/>
            <person name="Vaughan M.M."/>
            <person name="Proctor R.H."/>
            <person name="Busman M."/>
            <person name="O'Donnell K."/>
        </authorList>
    </citation>
    <scope>NUCLEOTIDE SEQUENCE</scope>
    <source>
        <strain evidence="2">NRRL 25174</strain>
    </source>
</reference>
<evidence type="ECO:0000313" key="2">
    <source>
        <dbReference type="EMBL" id="KAF4343668.1"/>
    </source>
</evidence>
<feature type="non-terminal residue" evidence="2">
    <location>
        <position position="1"/>
    </location>
</feature>
<feature type="compositionally biased region" description="Polar residues" evidence="1">
    <location>
        <begin position="47"/>
        <end position="67"/>
    </location>
</feature>
<accession>A0A9P5ARL1</accession>
<feature type="non-terminal residue" evidence="2">
    <location>
        <position position="86"/>
    </location>
</feature>
<proteinExistence type="predicted"/>